<dbReference type="InterPro" id="IPR013087">
    <property type="entry name" value="Znf_C2H2_type"/>
</dbReference>
<dbReference type="Pfam" id="PF00096">
    <property type="entry name" value="zf-C2H2"/>
    <property type="match status" value="2"/>
</dbReference>
<dbReference type="GeneID" id="73338851"/>
<dbReference type="KEGG" id="clup:CLUP02_04831"/>
<evidence type="ECO:0000256" key="6">
    <source>
        <dbReference type="ARBA" id="ARBA00023242"/>
    </source>
</evidence>
<proteinExistence type="predicted"/>
<dbReference type="SMART" id="SM00355">
    <property type="entry name" value="ZnF_C2H2"/>
    <property type="match status" value="2"/>
</dbReference>
<dbReference type="GO" id="GO:0000981">
    <property type="term" value="F:DNA-binding transcription factor activity, RNA polymerase II-specific"/>
    <property type="evidence" value="ECO:0007669"/>
    <property type="project" value="InterPro"/>
</dbReference>
<name>A0A9Q8SMU5_9PEZI</name>
<evidence type="ECO:0000256" key="1">
    <source>
        <dbReference type="ARBA" id="ARBA00004123"/>
    </source>
</evidence>
<gene>
    <name evidence="10" type="ORF">CLUP02_04831</name>
</gene>
<keyword evidence="2" id="KW-0479">Metal-binding</keyword>
<dbReference type="Gene3D" id="3.30.160.60">
    <property type="entry name" value="Classic Zinc Finger"/>
    <property type="match status" value="2"/>
</dbReference>
<feature type="domain" description="C2H2-type" evidence="9">
    <location>
        <begin position="64"/>
        <end position="92"/>
    </location>
</feature>
<keyword evidence="3" id="KW-0677">Repeat</keyword>
<feature type="compositionally biased region" description="Basic and acidic residues" evidence="8">
    <location>
        <begin position="112"/>
        <end position="121"/>
    </location>
</feature>
<evidence type="ECO:0000256" key="4">
    <source>
        <dbReference type="ARBA" id="ARBA00022771"/>
    </source>
</evidence>
<keyword evidence="5" id="KW-0862">Zinc</keyword>
<feature type="region of interest" description="Disordered" evidence="8">
    <location>
        <begin position="89"/>
        <end position="145"/>
    </location>
</feature>
<dbReference type="GO" id="GO:0000785">
    <property type="term" value="C:chromatin"/>
    <property type="evidence" value="ECO:0007669"/>
    <property type="project" value="TreeGrafter"/>
</dbReference>
<evidence type="ECO:0000256" key="7">
    <source>
        <dbReference type="PROSITE-ProRule" id="PRU00042"/>
    </source>
</evidence>
<dbReference type="PANTHER" id="PTHR40626:SF11">
    <property type="entry name" value="ZINC FINGER PROTEIN YPR022C"/>
    <property type="match status" value="1"/>
</dbReference>
<evidence type="ECO:0000256" key="8">
    <source>
        <dbReference type="SAM" id="MobiDB-lite"/>
    </source>
</evidence>
<evidence type="ECO:0000256" key="2">
    <source>
        <dbReference type="ARBA" id="ARBA00022723"/>
    </source>
</evidence>
<dbReference type="SUPFAM" id="SSF57667">
    <property type="entry name" value="beta-beta-alpha zinc fingers"/>
    <property type="match status" value="1"/>
</dbReference>
<dbReference type="FunFam" id="3.30.160.60:FF:002343">
    <property type="entry name" value="Zinc finger protein 33A"/>
    <property type="match status" value="1"/>
</dbReference>
<reference evidence="10" key="1">
    <citation type="journal article" date="2021" name="Mol. Plant Microbe Interact.">
        <title>Complete Genome Sequence of the Plant-Pathogenic Fungus Colletotrichum lupini.</title>
        <authorList>
            <person name="Baroncelli R."/>
            <person name="Pensec F."/>
            <person name="Da Lio D."/>
            <person name="Boufleur T."/>
            <person name="Vicente I."/>
            <person name="Sarrocco S."/>
            <person name="Picot A."/>
            <person name="Baraldi E."/>
            <person name="Sukno S."/>
            <person name="Thon M."/>
            <person name="Le Floch G."/>
        </authorList>
    </citation>
    <scope>NUCLEOTIDE SEQUENCE</scope>
    <source>
        <strain evidence="10">IMI 504893</strain>
    </source>
</reference>
<comment type="subcellular location">
    <subcellularLocation>
        <location evidence="1">Nucleus</location>
    </subcellularLocation>
</comment>
<evidence type="ECO:0000313" key="10">
    <source>
        <dbReference type="EMBL" id="UQC79352.1"/>
    </source>
</evidence>
<keyword evidence="4 7" id="KW-0863">Zinc-finger</keyword>
<dbReference type="PROSITE" id="PS50157">
    <property type="entry name" value="ZINC_FINGER_C2H2_2"/>
    <property type="match status" value="2"/>
</dbReference>
<dbReference type="AlphaFoldDB" id="A0A9Q8SMU5"/>
<evidence type="ECO:0000259" key="9">
    <source>
        <dbReference type="PROSITE" id="PS50157"/>
    </source>
</evidence>
<dbReference type="Proteomes" id="UP000830671">
    <property type="component" value="Chromosome 3"/>
</dbReference>
<sequence>MSSTTSLPVHGPGQVVASTETAKAGEKRARRTARPYKCAHCPKVFKRSEHCIRHERSHTNEKPYACQYCLKTYSRKDLITRHEKTLHAEHNSKVVDEPSNDDDDDASSEASSSEREHDPKRQRAYHTPLSQPSLGDGPRRDSCSSTLVSNSIVVSTQPKKISREIHQFRQRGQAAPTPPQTHNISISDSADALDMFFDTHPESIFGNSRPQDLPMTQGAVFDHLRTQLTEGTVSIPITG</sequence>
<keyword evidence="11" id="KW-1185">Reference proteome</keyword>
<dbReference type="InterPro" id="IPR036236">
    <property type="entry name" value="Znf_C2H2_sf"/>
</dbReference>
<dbReference type="EMBL" id="CP019475">
    <property type="protein sequence ID" value="UQC79352.1"/>
    <property type="molecule type" value="Genomic_DNA"/>
</dbReference>
<dbReference type="GO" id="GO:0005634">
    <property type="term" value="C:nucleus"/>
    <property type="evidence" value="ECO:0007669"/>
    <property type="project" value="UniProtKB-SubCell"/>
</dbReference>
<evidence type="ECO:0000256" key="5">
    <source>
        <dbReference type="ARBA" id="ARBA00022833"/>
    </source>
</evidence>
<dbReference type="PROSITE" id="PS00028">
    <property type="entry name" value="ZINC_FINGER_C2H2_1"/>
    <property type="match status" value="2"/>
</dbReference>
<dbReference type="InterPro" id="IPR051059">
    <property type="entry name" value="VerF-like"/>
</dbReference>
<evidence type="ECO:0000256" key="3">
    <source>
        <dbReference type="ARBA" id="ARBA00022737"/>
    </source>
</evidence>
<organism evidence="10 11">
    <name type="scientific">Colletotrichum lupini</name>
    <dbReference type="NCBI Taxonomy" id="145971"/>
    <lineage>
        <taxon>Eukaryota</taxon>
        <taxon>Fungi</taxon>
        <taxon>Dikarya</taxon>
        <taxon>Ascomycota</taxon>
        <taxon>Pezizomycotina</taxon>
        <taxon>Sordariomycetes</taxon>
        <taxon>Hypocreomycetidae</taxon>
        <taxon>Glomerellales</taxon>
        <taxon>Glomerellaceae</taxon>
        <taxon>Colletotrichum</taxon>
        <taxon>Colletotrichum acutatum species complex</taxon>
    </lineage>
</organism>
<feature type="compositionally biased region" description="Acidic residues" evidence="8">
    <location>
        <begin position="98"/>
        <end position="107"/>
    </location>
</feature>
<dbReference type="RefSeq" id="XP_049140984.1">
    <property type="nucleotide sequence ID" value="XM_049283841.1"/>
</dbReference>
<evidence type="ECO:0000313" key="11">
    <source>
        <dbReference type="Proteomes" id="UP000830671"/>
    </source>
</evidence>
<protein>
    <recommendedName>
        <fullName evidence="9">C2H2-type domain-containing protein</fullName>
    </recommendedName>
</protein>
<dbReference type="GO" id="GO:0008270">
    <property type="term" value="F:zinc ion binding"/>
    <property type="evidence" value="ECO:0007669"/>
    <property type="project" value="UniProtKB-KW"/>
</dbReference>
<feature type="region of interest" description="Disordered" evidence="8">
    <location>
        <begin position="1"/>
        <end position="33"/>
    </location>
</feature>
<accession>A0A9Q8SMU5</accession>
<dbReference type="PANTHER" id="PTHR40626">
    <property type="entry name" value="MIP31509P"/>
    <property type="match status" value="1"/>
</dbReference>
<keyword evidence="6" id="KW-0539">Nucleus</keyword>
<feature type="domain" description="C2H2-type" evidence="9">
    <location>
        <begin position="36"/>
        <end position="63"/>
    </location>
</feature>
<dbReference type="GO" id="GO:0000978">
    <property type="term" value="F:RNA polymerase II cis-regulatory region sequence-specific DNA binding"/>
    <property type="evidence" value="ECO:0007669"/>
    <property type="project" value="InterPro"/>
</dbReference>